<feature type="non-terminal residue" evidence="1">
    <location>
        <position position="1"/>
    </location>
</feature>
<dbReference type="KEGG" id="shs:STEHIDRAFT_32625"/>
<dbReference type="AlphaFoldDB" id="R7RY87"/>
<organism evidence="1 2">
    <name type="scientific">Stereum hirsutum (strain FP-91666)</name>
    <name type="common">White-rot fungus</name>
    <dbReference type="NCBI Taxonomy" id="721885"/>
    <lineage>
        <taxon>Eukaryota</taxon>
        <taxon>Fungi</taxon>
        <taxon>Dikarya</taxon>
        <taxon>Basidiomycota</taxon>
        <taxon>Agaricomycotina</taxon>
        <taxon>Agaricomycetes</taxon>
        <taxon>Russulales</taxon>
        <taxon>Stereaceae</taxon>
        <taxon>Stereum</taxon>
    </lineage>
</organism>
<dbReference type="EMBL" id="JH687401">
    <property type="protein sequence ID" value="EIM79860.1"/>
    <property type="molecule type" value="Genomic_DNA"/>
</dbReference>
<dbReference type="OMA" id="WNTNSAL"/>
<dbReference type="RefSeq" id="XP_007311030.1">
    <property type="nucleotide sequence ID" value="XM_007310968.1"/>
</dbReference>
<gene>
    <name evidence="1" type="ORF">STEHIDRAFT_32625</name>
</gene>
<proteinExistence type="predicted"/>
<dbReference type="OrthoDB" id="3263473at2759"/>
<dbReference type="Proteomes" id="UP000053927">
    <property type="component" value="Unassembled WGS sequence"/>
</dbReference>
<accession>R7RY87</accession>
<feature type="non-terminal residue" evidence="1">
    <location>
        <position position="152"/>
    </location>
</feature>
<protein>
    <submittedName>
        <fullName evidence="1">Uncharacterized protein</fullName>
    </submittedName>
</protein>
<name>R7RY87_STEHR</name>
<dbReference type="GeneID" id="18804460"/>
<keyword evidence="2" id="KW-1185">Reference proteome</keyword>
<evidence type="ECO:0000313" key="1">
    <source>
        <dbReference type="EMBL" id="EIM79860.1"/>
    </source>
</evidence>
<sequence length="152" mass="17319">ETIRLYMPSDIQEDLRSTYCDTLLAQMEADLRYACATEGLQDLRRQLHLRVYMVKLKIHNVTGQKGNTRARGLQETIEVKVSDAAARYRTARKAFIALKGNDGPWKHKMRELKAGDVVGLGESAQRELLRREDEAIRMRAQANRSSSTNEAI</sequence>
<reference evidence="2" key="1">
    <citation type="journal article" date="2012" name="Science">
        <title>The Paleozoic origin of enzymatic lignin decomposition reconstructed from 31 fungal genomes.</title>
        <authorList>
            <person name="Floudas D."/>
            <person name="Binder M."/>
            <person name="Riley R."/>
            <person name="Barry K."/>
            <person name="Blanchette R.A."/>
            <person name="Henrissat B."/>
            <person name="Martinez A.T."/>
            <person name="Otillar R."/>
            <person name="Spatafora J.W."/>
            <person name="Yadav J.S."/>
            <person name="Aerts A."/>
            <person name="Benoit I."/>
            <person name="Boyd A."/>
            <person name="Carlson A."/>
            <person name="Copeland A."/>
            <person name="Coutinho P.M."/>
            <person name="de Vries R.P."/>
            <person name="Ferreira P."/>
            <person name="Findley K."/>
            <person name="Foster B."/>
            <person name="Gaskell J."/>
            <person name="Glotzer D."/>
            <person name="Gorecki P."/>
            <person name="Heitman J."/>
            <person name="Hesse C."/>
            <person name="Hori C."/>
            <person name="Igarashi K."/>
            <person name="Jurgens J.A."/>
            <person name="Kallen N."/>
            <person name="Kersten P."/>
            <person name="Kohler A."/>
            <person name="Kuees U."/>
            <person name="Kumar T.K.A."/>
            <person name="Kuo A."/>
            <person name="LaButti K."/>
            <person name="Larrondo L.F."/>
            <person name="Lindquist E."/>
            <person name="Ling A."/>
            <person name="Lombard V."/>
            <person name="Lucas S."/>
            <person name="Lundell T."/>
            <person name="Martin R."/>
            <person name="McLaughlin D.J."/>
            <person name="Morgenstern I."/>
            <person name="Morin E."/>
            <person name="Murat C."/>
            <person name="Nagy L.G."/>
            <person name="Nolan M."/>
            <person name="Ohm R.A."/>
            <person name="Patyshakuliyeva A."/>
            <person name="Rokas A."/>
            <person name="Ruiz-Duenas F.J."/>
            <person name="Sabat G."/>
            <person name="Salamov A."/>
            <person name="Samejima M."/>
            <person name="Schmutz J."/>
            <person name="Slot J.C."/>
            <person name="St John F."/>
            <person name="Stenlid J."/>
            <person name="Sun H."/>
            <person name="Sun S."/>
            <person name="Syed K."/>
            <person name="Tsang A."/>
            <person name="Wiebenga A."/>
            <person name="Young D."/>
            <person name="Pisabarro A."/>
            <person name="Eastwood D.C."/>
            <person name="Martin F."/>
            <person name="Cullen D."/>
            <person name="Grigoriev I.V."/>
            <person name="Hibbett D.S."/>
        </authorList>
    </citation>
    <scope>NUCLEOTIDE SEQUENCE [LARGE SCALE GENOMIC DNA]</scope>
    <source>
        <strain evidence="2">FP-91666</strain>
    </source>
</reference>
<evidence type="ECO:0000313" key="2">
    <source>
        <dbReference type="Proteomes" id="UP000053927"/>
    </source>
</evidence>